<dbReference type="Gene3D" id="3.40.50.720">
    <property type="entry name" value="NAD(P)-binding Rossmann-like Domain"/>
    <property type="match status" value="1"/>
</dbReference>
<dbReference type="RefSeq" id="WP_285930528.1">
    <property type="nucleotide sequence ID" value="NZ_JASTZU010000018.1"/>
</dbReference>
<organism evidence="2 3">
    <name type="scientific">Aquibacillus rhizosphaerae</name>
    <dbReference type="NCBI Taxonomy" id="3051431"/>
    <lineage>
        <taxon>Bacteria</taxon>
        <taxon>Bacillati</taxon>
        <taxon>Bacillota</taxon>
        <taxon>Bacilli</taxon>
        <taxon>Bacillales</taxon>
        <taxon>Bacillaceae</taxon>
        <taxon>Aquibacillus</taxon>
    </lineage>
</organism>
<name>A0ABT7L1C4_9BACI</name>
<feature type="domain" description="NAD(P)-binding" evidence="1">
    <location>
        <begin position="7"/>
        <end position="190"/>
    </location>
</feature>
<proteinExistence type="predicted"/>
<dbReference type="CDD" id="cd05243">
    <property type="entry name" value="SDR_a5"/>
    <property type="match status" value="1"/>
</dbReference>
<accession>A0ABT7L1C4</accession>
<gene>
    <name evidence="2" type="ORF">QQS35_03935</name>
</gene>
<evidence type="ECO:0000313" key="2">
    <source>
        <dbReference type="EMBL" id="MDL4839609.1"/>
    </source>
</evidence>
<dbReference type="Proteomes" id="UP001235343">
    <property type="component" value="Unassembled WGS sequence"/>
</dbReference>
<protein>
    <submittedName>
        <fullName evidence="2">SDR family oxidoreductase</fullName>
    </submittedName>
</protein>
<reference evidence="2 3" key="1">
    <citation type="submission" date="2023-06" db="EMBL/GenBank/DDBJ databases">
        <title>Aquibacillus rhizosphaerae LR5S19.</title>
        <authorList>
            <person name="Sun J.-Q."/>
        </authorList>
    </citation>
    <scope>NUCLEOTIDE SEQUENCE [LARGE SCALE GENOMIC DNA]</scope>
    <source>
        <strain evidence="2 3">LR5S19</strain>
    </source>
</reference>
<dbReference type="Pfam" id="PF13460">
    <property type="entry name" value="NAD_binding_10"/>
    <property type="match status" value="1"/>
</dbReference>
<dbReference type="PANTHER" id="PTHR15020:SF50">
    <property type="entry name" value="UPF0659 PROTEIN YMR090W"/>
    <property type="match status" value="1"/>
</dbReference>
<dbReference type="PANTHER" id="PTHR15020">
    <property type="entry name" value="FLAVIN REDUCTASE-RELATED"/>
    <property type="match status" value="1"/>
</dbReference>
<dbReference type="EMBL" id="JASTZU010000018">
    <property type="protein sequence ID" value="MDL4839609.1"/>
    <property type="molecule type" value="Genomic_DNA"/>
</dbReference>
<comment type="caution">
    <text evidence="2">The sequence shown here is derived from an EMBL/GenBank/DDBJ whole genome shotgun (WGS) entry which is preliminary data.</text>
</comment>
<dbReference type="InterPro" id="IPR036291">
    <property type="entry name" value="NAD(P)-bd_dom_sf"/>
</dbReference>
<keyword evidence="3" id="KW-1185">Reference proteome</keyword>
<dbReference type="SUPFAM" id="SSF51735">
    <property type="entry name" value="NAD(P)-binding Rossmann-fold domains"/>
    <property type="match status" value="1"/>
</dbReference>
<sequence length="215" mass="23088">MKTLVVGANGQIGSHIIHQLSNNDNHEVIAMVRTQEQAKHLTEKGIDSVIGDLEGSVDALVAVMKKVDAIIFTAGSGGKTGFDKTLLIDLDGAVKTVEAAVISGVDRFIIVSALQAHNRENWNDKIRPYYAAKHYADKILISSNLNYTIIRPGGLVNEKGTGKISIAENLLSGSIPREDVASTVIAALDNKHTFRKSFDLISGELEISKALDALS</sequence>
<evidence type="ECO:0000259" key="1">
    <source>
        <dbReference type="Pfam" id="PF13460"/>
    </source>
</evidence>
<evidence type="ECO:0000313" key="3">
    <source>
        <dbReference type="Proteomes" id="UP001235343"/>
    </source>
</evidence>
<dbReference type="InterPro" id="IPR016040">
    <property type="entry name" value="NAD(P)-bd_dom"/>
</dbReference>